<evidence type="ECO:0000313" key="2">
    <source>
        <dbReference type="EMBL" id="KAJ3475468.1"/>
    </source>
</evidence>
<feature type="compositionally biased region" description="Low complexity" evidence="1">
    <location>
        <begin position="834"/>
        <end position="872"/>
    </location>
</feature>
<feature type="region of interest" description="Disordered" evidence="1">
    <location>
        <begin position="569"/>
        <end position="589"/>
    </location>
</feature>
<proteinExistence type="predicted"/>
<feature type="region of interest" description="Disordered" evidence="1">
    <location>
        <begin position="1140"/>
        <end position="1166"/>
    </location>
</feature>
<dbReference type="EMBL" id="JANAWD010000852">
    <property type="protein sequence ID" value="KAJ3475468.1"/>
    <property type="molecule type" value="Genomic_DNA"/>
</dbReference>
<feature type="region of interest" description="Disordered" evidence="1">
    <location>
        <begin position="628"/>
        <end position="656"/>
    </location>
</feature>
<evidence type="ECO:0000313" key="3">
    <source>
        <dbReference type="Proteomes" id="UP001212997"/>
    </source>
</evidence>
<feature type="compositionally biased region" description="Polar residues" evidence="1">
    <location>
        <begin position="784"/>
        <end position="801"/>
    </location>
</feature>
<organism evidence="2 3">
    <name type="scientific">Meripilus lineatus</name>
    <dbReference type="NCBI Taxonomy" id="2056292"/>
    <lineage>
        <taxon>Eukaryota</taxon>
        <taxon>Fungi</taxon>
        <taxon>Dikarya</taxon>
        <taxon>Basidiomycota</taxon>
        <taxon>Agaricomycotina</taxon>
        <taxon>Agaricomycetes</taxon>
        <taxon>Polyporales</taxon>
        <taxon>Meripilaceae</taxon>
        <taxon>Meripilus</taxon>
    </lineage>
</organism>
<name>A0AAD5UR21_9APHY</name>
<feature type="compositionally biased region" description="Acidic residues" evidence="1">
    <location>
        <begin position="368"/>
        <end position="380"/>
    </location>
</feature>
<feature type="compositionally biased region" description="Low complexity" evidence="1">
    <location>
        <begin position="165"/>
        <end position="185"/>
    </location>
</feature>
<feature type="region of interest" description="Disordered" evidence="1">
    <location>
        <begin position="910"/>
        <end position="967"/>
    </location>
</feature>
<feature type="compositionally biased region" description="Polar residues" evidence="1">
    <location>
        <begin position="1"/>
        <end position="10"/>
    </location>
</feature>
<feature type="compositionally biased region" description="Acidic residues" evidence="1">
    <location>
        <begin position="942"/>
        <end position="955"/>
    </location>
</feature>
<feature type="compositionally biased region" description="Low complexity" evidence="1">
    <location>
        <begin position="386"/>
        <end position="401"/>
    </location>
</feature>
<feature type="compositionally biased region" description="Polar residues" evidence="1">
    <location>
        <begin position="910"/>
        <end position="929"/>
    </location>
</feature>
<feature type="compositionally biased region" description="Low complexity" evidence="1">
    <location>
        <begin position="195"/>
        <end position="214"/>
    </location>
</feature>
<feature type="region of interest" description="Disordered" evidence="1">
    <location>
        <begin position="1"/>
        <end position="533"/>
    </location>
</feature>
<feature type="compositionally biased region" description="Low complexity" evidence="1">
    <location>
        <begin position="882"/>
        <end position="892"/>
    </location>
</feature>
<feature type="compositionally biased region" description="Polar residues" evidence="1">
    <location>
        <begin position="309"/>
        <end position="319"/>
    </location>
</feature>
<feature type="compositionally biased region" description="Acidic residues" evidence="1">
    <location>
        <begin position="321"/>
        <end position="337"/>
    </location>
</feature>
<feature type="compositionally biased region" description="Acidic residues" evidence="1">
    <location>
        <begin position="511"/>
        <end position="520"/>
    </location>
</feature>
<feature type="compositionally biased region" description="Acidic residues" evidence="1">
    <location>
        <begin position="232"/>
        <end position="245"/>
    </location>
</feature>
<protein>
    <submittedName>
        <fullName evidence="2">Uncharacterized protein</fullName>
    </submittedName>
</protein>
<comment type="caution">
    <text evidence="2">The sequence shown here is derived from an EMBL/GenBank/DDBJ whole genome shotgun (WGS) entry which is preliminary data.</text>
</comment>
<sequence length="1301" mass="141900">MPSTQPNPNILSYPAQDTSKDPLPPPDTRRYGLAKPITTNRSLDDDSHPLSAVARKRSIPGHSAATLPRTLPYPPSRPPQRRPSNTPSASVSTTRRPSLPGLHAYPPPSPHTLAPSYDPSAIQPPPLHASDNDLYSGLSSFTFGAANNNSHSQPLSSDPAADLISPLTRLSESSSETPTPRPSLSGPSGIPLQHLSSPSASTSSPPSSSLLPSTQKTRTGKQKSKDVPPDPDIADDELDDYDDEDAANRHRRRSKMRAIDDGSRRPSLPANIYPPVQLNKSASASPPPSHLHPTHHSQRPQPSGGASPHSPSDLSTGDSELSPDEPEQADFDTDVEFDPPLPDNASQHTFGGGGGFDHYGFRRSMLPDPEEREEYDDELLGEPGYRQRSSRYLSSWSYRDSTVSPGAYGERRYGYESDDATQVGSAGTITGGRFPTSAGRRGSAPWKIPGATSPREREDSTVTIKSGVPGRRGSRSADDESSLSQMNPHSSSVPQTRSDFQGLGGHPLEVTAEDEEEEGQITEGTESEPTSNVYEGLDMAYIFSGSMNAAGENLRKSWSSSAPSYVQTDRMRHPESSPGEALSWMWSGPEGRRPSTITVGTTSEDVFTRHLRKNDLVYNERKLEWSFKKESKDGRGPRSSTSQGEAPELPDGRMNPGTQEIWRQAYIGRFKVDRLLIKSDQPDKAPQQRVNIRHIVDPYSKGNVQGGPSSVIHKHSRAAAFSIFRTHSLFKKSGSTTTSHMSTSISILLATRRVQEQYTSTRTTAKLNSHGLLEDKPRKAETRGQPTTHNLANLTRASSSRRPGERTGDTVRSSKGKSKDDIEYGIGTSAQTRSAASSASVYSVQSAASESGHMSSSNRSPPTVSSVPSSPTLRHGHSHAFSLTSESTSETLRMSHVESTLTKPATISEYHTAQSQGSFPSRQNSTDTMSHGSSSLRSRSEEVEDPMDMDDDDEQSPPRTSHAEAFATVDSSYIEYVRGKAESRNTEHDSSSQHIFGAIRRRFLGQGHTKTSPKPNSGGGAPHEGGLYTPPWVTMASRSKQEERERVIQTLNESFKDVGLLPSFRNKQVGGGKNSKRKKNNTRSDIFGPALGDCLYMLLPLWPGETDPVSKEKDEDPEQYIVPVVERQYLLVYYSPFAESTKKGDNKKRTRAETAHGSTTSTVSVPTGIHGPNIALQAFRVCARLVNYTDMRETGVRLPDCGLSVTGSMIEAKRYLPPKEIREMALDDIVIGICHTRQTGMEFLPEGLVKLGLTMQEDVQIPLPREEDEVPELDVQLTPIGRAAVEMAWLGCMAVTCFATD</sequence>
<accession>A0AAD5UR21</accession>
<gene>
    <name evidence="2" type="ORF">NLI96_g11816</name>
</gene>
<feature type="compositionally biased region" description="Polar residues" evidence="1">
    <location>
        <begin position="482"/>
        <end position="499"/>
    </location>
</feature>
<dbReference type="Proteomes" id="UP001212997">
    <property type="component" value="Unassembled WGS sequence"/>
</dbReference>
<reference evidence="2" key="1">
    <citation type="submission" date="2022-07" db="EMBL/GenBank/DDBJ databases">
        <title>Genome Sequence of Physisporinus lineatus.</title>
        <authorList>
            <person name="Buettner E."/>
        </authorList>
    </citation>
    <scope>NUCLEOTIDE SEQUENCE</scope>
    <source>
        <strain evidence="2">VT162</strain>
    </source>
</reference>
<feature type="region of interest" description="Disordered" evidence="1">
    <location>
        <begin position="1063"/>
        <end position="1084"/>
    </location>
</feature>
<feature type="region of interest" description="Disordered" evidence="1">
    <location>
        <begin position="761"/>
        <end position="897"/>
    </location>
</feature>
<evidence type="ECO:0000256" key="1">
    <source>
        <dbReference type="SAM" id="MobiDB-lite"/>
    </source>
</evidence>
<feature type="compositionally biased region" description="Polar residues" evidence="1">
    <location>
        <begin position="137"/>
        <end position="156"/>
    </location>
</feature>
<keyword evidence="3" id="KW-1185">Reference proteome</keyword>
<feature type="region of interest" description="Disordered" evidence="1">
    <location>
        <begin position="1006"/>
        <end position="1030"/>
    </location>
</feature>
<feature type="compositionally biased region" description="Basic and acidic residues" evidence="1">
    <location>
        <begin position="772"/>
        <end position="782"/>
    </location>
</feature>